<keyword evidence="3" id="KW-1003">Cell membrane</keyword>
<feature type="transmembrane region" description="Helical" evidence="15">
    <location>
        <begin position="354"/>
        <end position="373"/>
    </location>
</feature>
<dbReference type="Pfam" id="PF00005">
    <property type="entry name" value="ABC_tran"/>
    <property type="match status" value="1"/>
</dbReference>
<dbReference type="PROSITE" id="PS50893">
    <property type="entry name" value="ABC_TRANSPORTER_2"/>
    <property type="match status" value="1"/>
</dbReference>
<keyword evidence="6" id="KW-0547">Nucleotide-binding</keyword>
<dbReference type="GO" id="GO:0005886">
    <property type="term" value="C:plasma membrane"/>
    <property type="evidence" value="ECO:0007669"/>
    <property type="project" value="UniProtKB-SubCell"/>
</dbReference>
<feature type="transmembrane region" description="Helical" evidence="15">
    <location>
        <begin position="601"/>
        <end position="625"/>
    </location>
</feature>
<dbReference type="Proteomes" id="UP000011021">
    <property type="component" value="Unassembled WGS sequence"/>
</dbReference>
<dbReference type="FunFam" id="3.40.50.300:FF:000032">
    <property type="entry name" value="Export ABC transporter ATP-binding protein"/>
    <property type="match status" value="1"/>
</dbReference>
<evidence type="ECO:0000256" key="10">
    <source>
        <dbReference type="ARBA" id="ARBA00023136"/>
    </source>
</evidence>
<organism evidence="17 18">
    <name type="scientific">Lautropia mirabilis ATCC 51599</name>
    <dbReference type="NCBI Taxonomy" id="887898"/>
    <lineage>
        <taxon>Bacteria</taxon>
        <taxon>Pseudomonadati</taxon>
        <taxon>Pseudomonadota</taxon>
        <taxon>Betaproteobacteria</taxon>
        <taxon>Burkholderiales</taxon>
        <taxon>Burkholderiaceae</taxon>
        <taxon>Lautropia</taxon>
    </lineage>
</organism>
<dbReference type="PANTHER" id="PTHR30572:SF14">
    <property type="entry name" value="MACROLIDE EXPORT ATP-BINDING_PERMEASE PROTEIN MACB"/>
    <property type="match status" value="1"/>
</dbReference>
<dbReference type="InterPro" id="IPR050250">
    <property type="entry name" value="Macrolide_Exporter_MacB"/>
</dbReference>
<evidence type="ECO:0000313" key="18">
    <source>
        <dbReference type="Proteomes" id="UP000011021"/>
    </source>
</evidence>
<dbReference type="Pfam" id="PF12704">
    <property type="entry name" value="MacB_PCD"/>
    <property type="match status" value="1"/>
</dbReference>
<dbReference type="GO" id="GO:0022857">
    <property type="term" value="F:transmembrane transporter activity"/>
    <property type="evidence" value="ECO:0007669"/>
    <property type="project" value="TreeGrafter"/>
</dbReference>
<evidence type="ECO:0000256" key="9">
    <source>
        <dbReference type="ARBA" id="ARBA00022989"/>
    </source>
</evidence>
<evidence type="ECO:0000256" key="12">
    <source>
        <dbReference type="ARBA" id="ARBA00038388"/>
    </source>
</evidence>
<keyword evidence="10 15" id="KW-0472">Membrane</keyword>
<evidence type="ECO:0000313" key="17">
    <source>
        <dbReference type="EMBL" id="EFV95645.1"/>
    </source>
</evidence>
<keyword evidence="8" id="KW-1278">Translocase</keyword>
<keyword evidence="11" id="KW-0046">Antibiotic resistance</keyword>
<keyword evidence="9 15" id="KW-1133">Transmembrane helix</keyword>
<proteinExistence type="inferred from homology"/>
<protein>
    <recommendedName>
        <fullName evidence="13">Pyoverdine export ATP-binding/permease protein PvdT</fullName>
    </recommendedName>
</protein>
<evidence type="ECO:0000256" key="4">
    <source>
        <dbReference type="ARBA" id="ARBA00022519"/>
    </source>
</evidence>
<name>E7RV41_9BURK</name>
<feature type="transmembrane region" description="Helical" evidence="15">
    <location>
        <begin position="690"/>
        <end position="711"/>
    </location>
</feature>
<dbReference type="eggNOG" id="COG1136">
    <property type="taxonomic scope" value="Bacteria"/>
</dbReference>
<keyword evidence="7 17" id="KW-0067">ATP-binding</keyword>
<dbReference type="InterPro" id="IPR017871">
    <property type="entry name" value="ABC_transporter-like_CS"/>
</dbReference>
<keyword evidence="2" id="KW-0813">Transport</keyword>
<evidence type="ECO:0000256" key="11">
    <source>
        <dbReference type="ARBA" id="ARBA00023251"/>
    </source>
</evidence>
<comment type="similarity">
    <text evidence="12">Belongs to the ABC transporter superfamily. Macrolide exporter (TC 3.A.1.122) family.</text>
</comment>
<dbReference type="InterPro" id="IPR003838">
    <property type="entry name" value="ABC3_permease_C"/>
</dbReference>
<feature type="compositionally biased region" description="Low complexity" evidence="14">
    <location>
        <begin position="279"/>
        <end position="302"/>
    </location>
</feature>
<dbReference type="GO" id="GO:0005524">
    <property type="term" value="F:ATP binding"/>
    <property type="evidence" value="ECO:0007669"/>
    <property type="project" value="UniProtKB-KW"/>
</dbReference>
<dbReference type="Gene3D" id="3.40.50.300">
    <property type="entry name" value="P-loop containing nucleotide triphosphate hydrolases"/>
    <property type="match status" value="1"/>
</dbReference>
<dbReference type="AlphaFoldDB" id="E7RV41"/>
<dbReference type="SUPFAM" id="SSF52540">
    <property type="entry name" value="P-loop containing nucleoside triphosphate hydrolases"/>
    <property type="match status" value="1"/>
</dbReference>
<feature type="domain" description="ABC transporter" evidence="16">
    <location>
        <begin position="13"/>
        <end position="253"/>
    </location>
</feature>
<reference evidence="17 18" key="1">
    <citation type="submission" date="2010-12" db="EMBL/GenBank/DDBJ databases">
        <authorList>
            <person name="Muzny D."/>
            <person name="Qin X."/>
            <person name="Deng J."/>
            <person name="Jiang H."/>
            <person name="Liu Y."/>
            <person name="Qu J."/>
            <person name="Song X.-Z."/>
            <person name="Zhang L."/>
            <person name="Thornton R."/>
            <person name="Coyle M."/>
            <person name="Francisco L."/>
            <person name="Jackson L."/>
            <person name="Javaid M."/>
            <person name="Korchina V."/>
            <person name="Kovar C."/>
            <person name="Mata R."/>
            <person name="Mathew T."/>
            <person name="Ngo R."/>
            <person name="Nguyen L."/>
            <person name="Nguyen N."/>
            <person name="Okwuonu G."/>
            <person name="Ongeri F."/>
            <person name="Pham C."/>
            <person name="Simmons D."/>
            <person name="Wilczek-Boney K."/>
            <person name="Hale W."/>
            <person name="Jakkamsetti A."/>
            <person name="Pham P."/>
            <person name="Ruth R."/>
            <person name="San Lucas F."/>
            <person name="Warren J."/>
            <person name="Zhang J."/>
            <person name="Zhao Z."/>
            <person name="Zhou C."/>
            <person name="Zhu D."/>
            <person name="Lee S."/>
            <person name="Bess C."/>
            <person name="Blankenburg K."/>
            <person name="Forbes L."/>
            <person name="Fu Q."/>
            <person name="Gubbala S."/>
            <person name="Hirani K."/>
            <person name="Jayaseelan J.C."/>
            <person name="Lara F."/>
            <person name="Munidasa M."/>
            <person name="Palculict T."/>
            <person name="Patil S."/>
            <person name="Pu L.-L."/>
            <person name="Saada N."/>
            <person name="Tang L."/>
            <person name="Weissenberger G."/>
            <person name="Zhu Y."/>
            <person name="Hemphill L."/>
            <person name="Shang Y."/>
            <person name="Youmans B."/>
            <person name="Ayvaz T."/>
            <person name="Ross M."/>
            <person name="Santibanez J."/>
            <person name="Aqrawi P."/>
            <person name="Gross S."/>
            <person name="Joshi V."/>
            <person name="Fowler G."/>
            <person name="Nazareth L."/>
            <person name="Reid J."/>
            <person name="Worley K."/>
            <person name="Petrosino J."/>
            <person name="Highlander S."/>
            <person name="Gibbs R."/>
        </authorList>
    </citation>
    <scope>NUCLEOTIDE SEQUENCE [LARGE SCALE GENOMIC DNA]</scope>
    <source>
        <strain evidence="17 18">ATCC 51599</strain>
    </source>
</reference>
<comment type="subcellular location">
    <subcellularLocation>
        <location evidence="1">Cell inner membrane</location>
        <topology evidence="1">Multi-pass membrane protein</topology>
    </subcellularLocation>
</comment>
<dbReference type="HOGENOM" id="CLU_000604_78_2_4"/>
<dbReference type="GO" id="GO:0016887">
    <property type="term" value="F:ATP hydrolysis activity"/>
    <property type="evidence" value="ECO:0007669"/>
    <property type="project" value="InterPro"/>
</dbReference>
<evidence type="ECO:0000256" key="2">
    <source>
        <dbReference type="ARBA" id="ARBA00022448"/>
    </source>
</evidence>
<feature type="transmembrane region" description="Helical" evidence="15">
    <location>
        <begin position="652"/>
        <end position="678"/>
    </location>
</feature>
<dbReference type="GO" id="GO:0046677">
    <property type="term" value="P:response to antibiotic"/>
    <property type="evidence" value="ECO:0007669"/>
    <property type="project" value="UniProtKB-KW"/>
</dbReference>
<dbReference type="InterPro" id="IPR017911">
    <property type="entry name" value="MacB-like_ATP-bd"/>
</dbReference>
<evidence type="ECO:0000256" key="14">
    <source>
        <dbReference type="SAM" id="MobiDB-lite"/>
    </source>
</evidence>
<evidence type="ECO:0000256" key="6">
    <source>
        <dbReference type="ARBA" id="ARBA00022741"/>
    </source>
</evidence>
<accession>E7RV41</accession>
<sequence length="726" mass="77121">MGREAAMAAPVLIELREVRKRFGGRDGVPEVEILHGIDLRIQAGEYVAIVGASGSGKTTLMNILGCLDRPSSGEYLFQGEAVSGLDDDALAALRREVFGFVFQGYHLIGTSSALDNVAMPARYAGVGEQARHKRAAALLSRLGLVDRLQYLPHQLSGGQQQRVSIARALVNGGQVILADEPTGALDSTSGEQVMQQLDELAAAGHTLILITHDPAVAARARRIISMADGRIVRDVTAPVDGKVHPLPETGRAVANDSLPVRHADASVQHADAPVRKDGAPCAEAPAEVPADAPTEAPADLPPLRGRGREPAPAGHPAQDLPVLRGRGRLPLLADLPEILRSAWRVMRLNRLRTGLTLLGIIIGVASVIVMLAVGQGSQEKVLAEMQTFGLRTIYIFREWLSDTQQARPLSMADVAAVQQVPNVEQASPVIDQNGIIVRHGNRTLRTNLSATTRHFAQALNWPVSQGTLLETEDEHDLRKVVLLGERVREALFGAHGQAVGQEILVGNVPFRVIGVMAPKPAPFPEDDVNNQVIVPVGAAAVRLVGSMELSRINVVIRDMRHAAETEAAIVKTLTARHGRKDFNILNQAQAVQQLAQANRTLTLMLGLIAAISLLVGGIGVMNVMLMTVRERTGEIGIRIATGARQADILRQFLVEAMLLTGLGGTVGVSGGLLVGLGLKALGIPMAFSPLAAAMAFGCAVATGMIFGFMPARQAARLDPVRALAGE</sequence>
<evidence type="ECO:0000256" key="1">
    <source>
        <dbReference type="ARBA" id="ARBA00004429"/>
    </source>
</evidence>
<evidence type="ECO:0000256" key="8">
    <source>
        <dbReference type="ARBA" id="ARBA00022967"/>
    </source>
</evidence>
<dbReference type="GO" id="GO:0098796">
    <property type="term" value="C:membrane protein complex"/>
    <property type="evidence" value="ECO:0007669"/>
    <property type="project" value="UniProtKB-ARBA"/>
</dbReference>
<dbReference type="InterPro" id="IPR027417">
    <property type="entry name" value="P-loop_NTPase"/>
</dbReference>
<feature type="region of interest" description="Disordered" evidence="14">
    <location>
        <begin position="265"/>
        <end position="320"/>
    </location>
</feature>
<dbReference type="PANTHER" id="PTHR30572">
    <property type="entry name" value="MEMBRANE COMPONENT OF TRANSPORTER-RELATED"/>
    <property type="match status" value="1"/>
</dbReference>
<dbReference type="InterPro" id="IPR003593">
    <property type="entry name" value="AAA+_ATPase"/>
</dbReference>
<evidence type="ECO:0000259" key="16">
    <source>
        <dbReference type="PROSITE" id="PS50893"/>
    </source>
</evidence>
<gene>
    <name evidence="17" type="ORF">HMPREF0551_0553</name>
</gene>
<evidence type="ECO:0000256" key="13">
    <source>
        <dbReference type="ARBA" id="ARBA00041199"/>
    </source>
</evidence>
<keyword evidence="18" id="KW-1185">Reference proteome</keyword>
<comment type="caution">
    <text evidence="17">The sequence shown here is derived from an EMBL/GenBank/DDBJ whole genome shotgun (WGS) entry which is preliminary data.</text>
</comment>
<dbReference type="InterPro" id="IPR025857">
    <property type="entry name" value="MacB_PCD"/>
</dbReference>
<evidence type="ECO:0000256" key="15">
    <source>
        <dbReference type="SAM" id="Phobius"/>
    </source>
</evidence>
<evidence type="ECO:0000256" key="7">
    <source>
        <dbReference type="ARBA" id="ARBA00022840"/>
    </source>
</evidence>
<evidence type="ECO:0000256" key="5">
    <source>
        <dbReference type="ARBA" id="ARBA00022692"/>
    </source>
</evidence>
<keyword evidence="4" id="KW-0997">Cell inner membrane</keyword>
<dbReference type="PROSITE" id="PS00211">
    <property type="entry name" value="ABC_TRANSPORTER_1"/>
    <property type="match status" value="1"/>
</dbReference>
<dbReference type="SMART" id="SM00382">
    <property type="entry name" value="AAA"/>
    <property type="match status" value="1"/>
</dbReference>
<dbReference type="STRING" id="887898.HMPREF0551_0553"/>
<dbReference type="EMBL" id="AEQP01000002">
    <property type="protein sequence ID" value="EFV95645.1"/>
    <property type="molecule type" value="Genomic_DNA"/>
</dbReference>
<evidence type="ECO:0000256" key="3">
    <source>
        <dbReference type="ARBA" id="ARBA00022475"/>
    </source>
</evidence>
<dbReference type="CDD" id="cd03255">
    <property type="entry name" value="ABC_MJ0796_LolCDE_FtsE"/>
    <property type="match status" value="1"/>
</dbReference>
<dbReference type="Pfam" id="PF02687">
    <property type="entry name" value="FtsX"/>
    <property type="match status" value="1"/>
</dbReference>
<dbReference type="eggNOG" id="COG0577">
    <property type="taxonomic scope" value="Bacteria"/>
</dbReference>
<keyword evidence="5 15" id="KW-0812">Transmembrane</keyword>
<dbReference type="InterPro" id="IPR003439">
    <property type="entry name" value="ABC_transporter-like_ATP-bd"/>
</dbReference>